<dbReference type="FunFam" id="1.20.140.10:FF:000013">
    <property type="entry name" value="Acyl-coenzyme A oxidase"/>
    <property type="match status" value="1"/>
</dbReference>
<evidence type="ECO:0000256" key="6">
    <source>
        <dbReference type="ARBA" id="ARBA00022630"/>
    </source>
</evidence>
<evidence type="ECO:0000256" key="5">
    <source>
        <dbReference type="ARBA" id="ARBA00006288"/>
    </source>
</evidence>
<dbReference type="Pfam" id="PF01756">
    <property type="entry name" value="ACOX"/>
    <property type="match status" value="1"/>
</dbReference>
<protein>
    <recommendedName>
        <fullName evidence="12">Acyl-coenzyme A oxidase</fullName>
    </recommendedName>
</protein>
<comment type="caution">
    <text evidence="19">The sequence shown here is derived from an EMBL/GenBank/DDBJ whole genome shotgun (WGS) entry which is preliminary data.</text>
</comment>
<dbReference type="GO" id="GO:0005777">
    <property type="term" value="C:peroxisome"/>
    <property type="evidence" value="ECO:0007669"/>
    <property type="project" value="UniProtKB-SubCell"/>
</dbReference>
<dbReference type="PANTHER" id="PTHR10909:SF250">
    <property type="entry name" value="PEROXISOMAL ACYL-COENZYME A OXIDASE 1"/>
    <property type="match status" value="1"/>
</dbReference>
<dbReference type="EMBL" id="JAEPRA010000010">
    <property type="protein sequence ID" value="KAG2179393.1"/>
    <property type="molecule type" value="Genomic_DNA"/>
</dbReference>
<dbReference type="Gene3D" id="1.10.540.10">
    <property type="entry name" value="Acyl-CoA dehydrogenase/oxidase, N-terminal domain"/>
    <property type="match status" value="1"/>
</dbReference>
<keyword evidence="10" id="KW-0443">Lipid metabolism</keyword>
<evidence type="ECO:0000256" key="11">
    <source>
        <dbReference type="ARBA" id="ARBA00023140"/>
    </source>
</evidence>
<comment type="pathway">
    <text evidence="4">Lipid metabolism; peroxisomal fatty acid beta-oxidation.</text>
</comment>
<feature type="domain" description="Acyl-CoA oxidase C-alpha1" evidence="18">
    <location>
        <begin position="291"/>
        <end position="460"/>
    </location>
</feature>
<evidence type="ECO:0000256" key="13">
    <source>
        <dbReference type="PIRSR" id="PIRSR000168-1"/>
    </source>
</evidence>
<evidence type="ECO:0000256" key="8">
    <source>
        <dbReference type="ARBA" id="ARBA00022832"/>
    </source>
</evidence>
<dbReference type="FunFam" id="1.20.140.10:FF:000005">
    <property type="entry name" value="Acyl-coenzyme A oxidase"/>
    <property type="match status" value="1"/>
</dbReference>
<dbReference type="GO" id="GO:0033540">
    <property type="term" value="P:fatty acid beta-oxidation using acyl-CoA oxidase"/>
    <property type="evidence" value="ECO:0007669"/>
    <property type="project" value="UniProtKB-UniPathway"/>
</dbReference>
<keyword evidence="6 12" id="KW-0285">Flavoprotein</keyword>
<evidence type="ECO:0000256" key="10">
    <source>
        <dbReference type="ARBA" id="ARBA00023098"/>
    </source>
</evidence>
<gene>
    <name evidence="19" type="ORF">INT44_006239</name>
</gene>
<dbReference type="Pfam" id="PF02770">
    <property type="entry name" value="Acyl-CoA_dh_M"/>
    <property type="match status" value="1"/>
</dbReference>
<reference evidence="19" key="1">
    <citation type="submission" date="2020-12" db="EMBL/GenBank/DDBJ databases">
        <title>Metabolic potential, ecology and presence of endohyphal bacteria is reflected in genomic diversity of Mucoromycotina.</title>
        <authorList>
            <person name="Muszewska A."/>
            <person name="Okrasinska A."/>
            <person name="Steczkiewicz K."/>
            <person name="Drgas O."/>
            <person name="Orlowska M."/>
            <person name="Perlinska-Lenart U."/>
            <person name="Aleksandrzak-Piekarczyk T."/>
            <person name="Szatraj K."/>
            <person name="Zielenkiewicz U."/>
            <person name="Pilsyk S."/>
            <person name="Malc E."/>
            <person name="Mieczkowski P."/>
            <person name="Kruszewska J.S."/>
            <person name="Biernat P."/>
            <person name="Pawlowska J."/>
        </authorList>
    </citation>
    <scope>NUCLEOTIDE SEQUENCE</scope>
    <source>
        <strain evidence="19">WA0000051536</strain>
    </source>
</reference>
<dbReference type="InterPro" id="IPR006091">
    <property type="entry name" value="Acyl-CoA_Oxase/DH_mid-dom"/>
</dbReference>
<dbReference type="UniPathway" id="UPA00661"/>
<dbReference type="InterPro" id="IPR029320">
    <property type="entry name" value="Acyl-CoA_ox_N"/>
</dbReference>
<comment type="catalytic activity">
    <reaction evidence="1">
        <text>a 2,3-saturated acyl-CoA + O2 = a (2E)-enoyl-CoA + H2O2</text>
        <dbReference type="Rhea" id="RHEA:38959"/>
        <dbReference type="ChEBI" id="CHEBI:15379"/>
        <dbReference type="ChEBI" id="CHEBI:16240"/>
        <dbReference type="ChEBI" id="CHEBI:58856"/>
        <dbReference type="ChEBI" id="CHEBI:65111"/>
        <dbReference type="EC" id="1.3.3.6"/>
    </reaction>
</comment>
<evidence type="ECO:0000256" key="7">
    <source>
        <dbReference type="ARBA" id="ARBA00022827"/>
    </source>
</evidence>
<feature type="domain" description="Acyl-CoA oxidase C-terminal" evidence="15">
    <location>
        <begin position="505"/>
        <end position="682"/>
    </location>
</feature>
<evidence type="ECO:0000256" key="2">
    <source>
        <dbReference type="ARBA" id="ARBA00001974"/>
    </source>
</evidence>
<dbReference type="Proteomes" id="UP000612746">
    <property type="component" value="Unassembled WGS sequence"/>
</dbReference>
<evidence type="ECO:0000256" key="4">
    <source>
        <dbReference type="ARBA" id="ARBA00004846"/>
    </source>
</evidence>
<dbReference type="AlphaFoldDB" id="A0A8H7UGU6"/>
<feature type="binding site" evidence="14">
    <location>
        <position position="154"/>
    </location>
    <ligand>
        <name>FAD</name>
        <dbReference type="ChEBI" id="CHEBI:57692"/>
    </ligand>
</feature>
<evidence type="ECO:0000256" key="12">
    <source>
        <dbReference type="PIRNR" id="PIRNR000168"/>
    </source>
</evidence>
<evidence type="ECO:0000256" key="14">
    <source>
        <dbReference type="PIRSR" id="PIRSR000168-2"/>
    </source>
</evidence>
<feature type="active site" description="Proton acceptor" evidence="13">
    <location>
        <position position="446"/>
    </location>
</feature>
<dbReference type="InterPro" id="IPR036250">
    <property type="entry name" value="AcylCo_DH-like_C"/>
</dbReference>
<evidence type="ECO:0000259" key="18">
    <source>
        <dbReference type="Pfam" id="PF22924"/>
    </source>
</evidence>
<feature type="domain" description="Acyl-coenzyme A oxidase N-terminal" evidence="17">
    <location>
        <begin position="34"/>
        <end position="148"/>
    </location>
</feature>
<comment type="cofactor">
    <cofactor evidence="2">
        <name>FAD</name>
        <dbReference type="ChEBI" id="CHEBI:57692"/>
    </cofactor>
</comment>
<dbReference type="OrthoDB" id="538336at2759"/>
<evidence type="ECO:0000259" key="15">
    <source>
        <dbReference type="Pfam" id="PF01756"/>
    </source>
</evidence>
<dbReference type="Gene3D" id="1.20.140.10">
    <property type="entry name" value="Butyryl-CoA Dehydrogenase, subunit A, domain 3"/>
    <property type="match status" value="2"/>
</dbReference>
<comment type="subcellular location">
    <subcellularLocation>
        <location evidence="3">Peroxisome</location>
    </subcellularLocation>
</comment>
<feature type="binding site" evidence="14">
    <location>
        <position position="193"/>
    </location>
    <ligand>
        <name>FAD</name>
        <dbReference type="ChEBI" id="CHEBI:57692"/>
    </ligand>
</feature>
<evidence type="ECO:0000259" key="16">
    <source>
        <dbReference type="Pfam" id="PF02770"/>
    </source>
</evidence>
<organism evidence="19 20">
    <name type="scientific">Umbelopsis vinacea</name>
    <dbReference type="NCBI Taxonomy" id="44442"/>
    <lineage>
        <taxon>Eukaryota</taxon>
        <taxon>Fungi</taxon>
        <taxon>Fungi incertae sedis</taxon>
        <taxon>Mucoromycota</taxon>
        <taxon>Mucoromycotina</taxon>
        <taxon>Umbelopsidomycetes</taxon>
        <taxon>Umbelopsidales</taxon>
        <taxon>Umbelopsidaceae</taxon>
        <taxon>Umbelopsis</taxon>
    </lineage>
</organism>
<keyword evidence="7 12" id="KW-0274">FAD</keyword>
<dbReference type="GO" id="GO:0071949">
    <property type="term" value="F:FAD binding"/>
    <property type="evidence" value="ECO:0007669"/>
    <property type="project" value="InterPro"/>
</dbReference>
<keyword evidence="8" id="KW-0276">Fatty acid metabolism</keyword>
<dbReference type="Pfam" id="PF14749">
    <property type="entry name" value="Acyl-CoA_ox_N"/>
    <property type="match status" value="1"/>
</dbReference>
<evidence type="ECO:0000256" key="9">
    <source>
        <dbReference type="ARBA" id="ARBA00023002"/>
    </source>
</evidence>
<dbReference type="Gene3D" id="2.40.110.10">
    <property type="entry name" value="Butyryl-CoA Dehydrogenase, subunit A, domain 2"/>
    <property type="match status" value="1"/>
</dbReference>
<dbReference type="PIRSF" id="PIRSF000168">
    <property type="entry name" value="Acyl-CoA_oxidase"/>
    <property type="match status" value="1"/>
</dbReference>
<dbReference type="InterPro" id="IPR046373">
    <property type="entry name" value="Acyl-CoA_Oxase/DH_mid-dom_sf"/>
</dbReference>
<keyword evidence="9" id="KW-0560">Oxidoreductase</keyword>
<dbReference type="InterPro" id="IPR012258">
    <property type="entry name" value="Acyl-CoA_oxidase"/>
</dbReference>
<dbReference type="PANTHER" id="PTHR10909">
    <property type="entry name" value="ELECTRON TRANSPORT OXIDOREDUCTASE"/>
    <property type="match status" value="1"/>
</dbReference>
<evidence type="ECO:0000313" key="19">
    <source>
        <dbReference type="EMBL" id="KAG2179393.1"/>
    </source>
</evidence>
<dbReference type="Pfam" id="PF22924">
    <property type="entry name" value="ACOX_C_alpha1"/>
    <property type="match status" value="1"/>
</dbReference>
<evidence type="ECO:0000259" key="17">
    <source>
        <dbReference type="Pfam" id="PF14749"/>
    </source>
</evidence>
<keyword evidence="11" id="KW-0576">Peroxisome</keyword>
<dbReference type="FunFam" id="2.40.110.10:FF:000003">
    <property type="entry name" value="Acyl-coenzyme A oxidase"/>
    <property type="match status" value="1"/>
</dbReference>
<proteinExistence type="inferred from homology"/>
<dbReference type="InterPro" id="IPR002655">
    <property type="entry name" value="Acyl-CoA_oxidase_C"/>
</dbReference>
<evidence type="ECO:0000313" key="20">
    <source>
        <dbReference type="Proteomes" id="UP000612746"/>
    </source>
</evidence>
<dbReference type="SUPFAM" id="SSF56645">
    <property type="entry name" value="Acyl-CoA dehydrogenase NM domain-like"/>
    <property type="match status" value="1"/>
</dbReference>
<dbReference type="GO" id="GO:0003997">
    <property type="term" value="F:acyl-CoA oxidase activity"/>
    <property type="evidence" value="ECO:0007669"/>
    <property type="project" value="UniProtKB-EC"/>
</dbReference>
<evidence type="ECO:0000256" key="1">
    <source>
        <dbReference type="ARBA" id="ARBA00001201"/>
    </source>
</evidence>
<evidence type="ECO:0000256" key="3">
    <source>
        <dbReference type="ARBA" id="ARBA00004275"/>
    </source>
</evidence>
<dbReference type="InterPro" id="IPR037069">
    <property type="entry name" value="AcylCoA_DH/ox_N_sf"/>
</dbReference>
<feature type="domain" description="Acyl-CoA oxidase/dehydrogenase middle" evidence="16">
    <location>
        <begin position="150"/>
        <end position="259"/>
    </location>
</feature>
<dbReference type="GO" id="GO:0055088">
    <property type="term" value="P:lipid homeostasis"/>
    <property type="evidence" value="ECO:0007669"/>
    <property type="project" value="TreeGrafter"/>
</dbReference>
<dbReference type="GO" id="GO:0005504">
    <property type="term" value="F:fatty acid binding"/>
    <property type="evidence" value="ECO:0007669"/>
    <property type="project" value="TreeGrafter"/>
</dbReference>
<dbReference type="InterPro" id="IPR009100">
    <property type="entry name" value="AcylCoA_DH/oxidase_NM_dom_sf"/>
</dbReference>
<dbReference type="SUPFAM" id="SSF47203">
    <property type="entry name" value="Acyl-CoA dehydrogenase C-terminal domain-like"/>
    <property type="match status" value="2"/>
</dbReference>
<name>A0A8H7UGU6_9FUNG</name>
<sequence>MIDNERVRFPKLKPAEPQGTHLLAVERQNASFKPEELSVYMHGQQYLDARESILDVLQNDPILGDKSQRYYQARDQRFDRAMLNAKRFAELIREHKWNADDVLIADMLIDEPNQFRLHRSMFMPTIANQGTEEQKEFFLRPAEKYQIIGCYAQTELGHGSNVQGLETTATYDPSTQSFILHSPTLTAAKWWIGGLGKAATHACVMARLITQGKDHGPHPFIVQIRSLEDHRPRNGVTVGDIGPKFGFNTVDNGFVMFDNYKIPHISMLAKYSQVVKATGEYVKPPNAKLSYGTMVFVRANIVMESRYVLARAATVAVRYAAVRSQFVDAANPKKLEGTSRTVETPVIDYNMVQYRLFPVIAQAYACFFTGKEMYRMYNENQDRMAQGDFSFLADLHATSSGLKSLTTTISLAAIEQCRRACGGHGYSMFSGLGNFYQDYLPKVTWEGDNYILTQQTARYLGKTFRSVAASKGDEQRTTFSERYIQDYMSNPGARCPAQSAADFLNPEIILSAYRFRAAQMIETFVRKTDQENRTFNSMLVLVYQISRAHCQLFIVSNFLAAVFPGPTQKELPKEVLSVLRTMALLYALYTMEEELADFLCSQYISSEQATMIKEQVVQLLGKVRPDAVALVDAFGLPDYQLNSALGNSKGEVYEQMTAMAEMEPLNHRAVHESYEEIIKPFVHAGKHLWKRDSKGIARL</sequence>
<dbReference type="InterPro" id="IPR055060">
    <property type="entry name" value="ACOX_C_alpha1"/>
</dbReference>
<keyword evidence="20" id="KW-1185">Reference proteome</keyword>
<accession>A0A8H7UGU6</accession>
<comment type="similarity">
    <text evidence="5 12">Belongs to the acyl-CoA oxidase family.</text>
</comment>